<evidence type="ECO:0000256" key="10">
    <source>
        <dbReference type="ARBA" id="ARBA00022922"/>
    </source>
</evidence>
<dbReference type="CDD" id="cd04651">
    <property type="entry name" value="LbH_G1P_AT_C"/>
    <property type="match status" value="1"/>
</dbReference>
<comment type="catalytic activity">
    <reaction evidence="1">
        <text>alpha-D-glucose 1-phosphate + ATP + H(+) = ADP-alpha-D-glucose + diphosphate</text>
        <dbReference type="Rhea" id="RHEA:12120"/>
        <dbReference type="ChEBI" id="CHEBI:15378"/>
        <dbReference type="ChEBI" id="CHEBI:30616"/>
        <dbReference type="ChEBI" id="CHEBI:33019"/>
        <dbReference type="ChEBI" id="CHEBI:57498"/>
        <dbReference type="ChEBI" id="CHEBI:58601"/>
        <dbReference type="EC" id="2.7.7.27"/>
    </reaction>
</comment>
<evidence type="ECO:0000256" key="6">
    <source>
        <dbReference type="ARBA" id="ARBA00022679"/>
    </source>
</evidence>
<proteinExistence type="inferred from homology"/>
<dbReference type="GO" id="GO:0005978">
    <property type="term" value="P:glycogen biosynthetic process"/>
    <property type="evidence" value="ECO:0007669"/>
    <property type="project" value="InterPro"/>
</dbReference>
<evidence type="ECO:0000256" key="2">
    <source>
        <dbReference type="ARBA" id="ARBA00004727"/>
    </source>
</evidence>
<keyword evidence="7" id="KW-0548">Nucleotidyltransferase</keyword>
<dbReference type="Gene3D" id="2.160.10.10">
    <property type="entry name" value="Hexapeptide repeat proteins"/>
    <property type="match status" value="1"/>
</dbReference>
<dbReference type="PANTHER" id="PTHR43523:SF12">
    <property type="entry name" value="GLUCOSE-1-PHOSPHATE ADENYLYLTRANSFERASE LARGE SUBUNIT 1, CHLOROPLASTIC-RELATED"/>
    <property type="match status" value="1"/>
</dbReference>
<dbReference type="PROSITE" id="PS00810">
    <property type="entry name" value="ADP_GLC_PYROPHOSPH_3"/>
    <property type="match status" value="1"/>
</dbReference>
<dbReference type="Gene3D" id="3.90.550.10">
    <property type="entry name" value="Spore Coat Polysaccharide Biosynthesis Protein SpsA, Chain A"/>
    <property type="match status" value="1"/>
</dbReference>
<comment type="pathway">
    <text evidence="2">Glycan biosynthesis; starch biosynthesis.</text>
</comment>
<dbReference type="InterPro" id="IPR011831">
    <property type="entry name" value="ADP-Glc_PPase"/>
</dbReference>
<dbReference type="InterPro" id="IPR029044">
    <property type="entry name" value="Nucleotide-diphossugar_trans"/>
</dbReference>
<reference evidence="12" key="1">
    <citation type="submission" date="2015-03" db="EMBL/GenBank/DDBJ databases">
        <title>A transcriptome of Araucaria cunninghamii, an australian fine timber species.</title>
        <authorList>
            <person name="Jing Yi C.J.Y."/>
            <person name="Yin San L.Y.S."/>
            <person name="Abdul Karim S.S."/>
            <person name="Wan Azmi N.N."/>
            <person name="Hercus R.R."/>
            <person name="Croft L.L."/>
        </authorList>
    </citation>
    <scope>NUCLEOTIDE SEQUENCE</scope>
    <source>
        <strain evidence="12">MI0301</strain>
        <tissue evidence="12">Leaf</tissue>
    </source>
</reference>
<dbReference type="FunFam" id="2.160.10.10:FF:000010">
    <property type="entry name" value="Glucose-1-phosphate adenylyltransferase"/>
    <property type="match status" value="1"/>
</dbReference>
<comment type="similarity">
    <text evidence="3">Belongs to the bacterial/plant glucose-1-phosphate adenylyltransferase family.</text>
</comment>
<dbReference type="EC" id="2.7.7.27" evidence="4"/>
<keyword evidence="10" id="KW-0750">Starch biosynthesis</keyword>
<dbReference type="Pfam" id="PF25247">
    <property type="entry name" value="LbH_GLGC"/>
    <property type="match status" value="1"/>
</dbReference>
<protein>
    <recommendedName>
        <fullName evidence="4">glucose-1-phosphate adenylyltransferase</fullName>
        <ecNumber evidence="4">2.7.7.27</ecNumber>
    </recommendedName>
</protein>
<dbReference type="GO" id="GO:0005524">
    <property type="term" value="F:ATP binding"/>
    <property type="evidence" value="ECO:0007669"/>
    <property type="project" value="UniProtKB-KW"/>
</dbReference>
<evidence type="ECO:0000256" key="8">
    <source>
        <dbReference type="ARBA" id="ARBA00022741"/>
    </source>
</evidence>
<keyword evidence="5" id="KW-0021">Allosteric enzyme</keyword>
<evidence type="ECO:0000259" key="11">
    <source>
        <dbReference type="Pfam" id="PF00483"/>
    </source>
</evidence>
<evidence type="ECO:0000313" key="12">
    <source>
        <dbReference type="EMBL" id="JAG94541.1"/>
    </source>
</evidence>
<organism evidence="12">
    <name type="scientific">Araucaria cunninghamii</name>
    <name type="common">Hoop pine</name>
    <name type="synonym">Moreton Bay pine</name>
    <dbReference type="NCBI Taxonomy" id="56994"/>
    <lineage>
        <taxon>Eukaryota</taxon>
        <taxon>Viridiplantae</taxon>
        <taxon>Streptophyta</taxon>
        <taxon>Embryophyta</taxon>
        <taxon>Tracheophyta</taxon>
        <taxon>Spermatophyta</taxon>
        <taxon>Pinopsida</taxon>
        <taxon>Pinidae</taxon>
        <taxon>Conifers II</taxon>
        <taxon>Araucariales</taxon>
        <taxon>Araucariaceae</taxon>
        <taxon>Araucaria</taxon>
    </lineage>
</organism>
<dbReference type="InterPro" id="IPR011004">
    <property type="entry name" value="Trimer_LpxA-like_sf"/>
</dbReference>
<dbReference type="GO" id="GO:0019252">
    <property type="term" value="P:starch biosynthetic process"/>
    <property type="evidence" value="ECO:0007669"/>
    <property type="project" value="UniProtKB-KW"/>
</dbReference>
<keyword evidence="8" id="KW-0547">Nucleotide-binding</keyword>
<dbReference type="PANTHER" id="PTHR43523">
    <property type="entry name" value="GLUCOSE-1-PHOSPHATE ADENYLYLTRANSFERASE-RELATED"/>
    <property type="match status" value="1"/>
</dbReference>
<evidence type="ECO:0000256" key="3">
    <source>
        <dbReference type="ARBA" id="ARBA00010443"/>
    </source>
</evidence>
<evidence type="ECO:0000256" key="4">
    <source>
        <dbReference type="ARBA" id="ARBA00012460"/>
    </source>
</evidence>
<dbReference type="GO" id="GO:0008878">
    <property type="term" value="F:glucose-1-phosphate adenylyltransferase activity"/>
    <property type="evidence" value="ECO:0007669"/>
    <property type="project" value="UniProtKB-EC"/>
</dbReference>
<dbReference type="SUPFAM" id="SSF51161">
    <property type="entry name" value="Trimeric LpxA-like enzymes"/>
    <property type="match status" value="1"/>
</dbReference>
<accession>A0A0D6QVR9</accession>
<dbReference type="Pfam" id="PF00483">
    <property type="entry name" value="NTP_transferase"/>
    <property type="match status" value="1"/>
</dbReference>
<evidence type="ECO:0000256" key="7">
    <source>
        <dbReference type="ARBA" id="ARBA00022695"/>
    </source>
</evidence>
<dbReference type="AlphaFoldDB" id="A0A0D6QVR9"/>
<dbReference type="EMBL" id="GCKF01043182">
    <property type="protein sequence ID" value="JAG94541.1"/>
    <property type="molecule type" value="Transcribed_RNA"/>
</dbReference>
<evidence type="ECO:0000256" key="5">
    <source>
        <dbReference type="ARBA" id="ARBA00022533"/>
    </source>
</evidence>
<dbReference type="SUPFAM" id="SSF53448">
    <property type="entry name" value="Nucleotide-diphospho-sugar transferases"/>
    <property type="match status" value="1"/>
</dbReference>
<name>A0A0D6QVR9_ARACU</name>
<keyword evidence="9" id="KW-0067">ATP-binding</keyword>
<dbReference type="InterPro" id="IPR005835">
    <property type="entry name" value="NTP_transferase_dom"/>
</dbReference>
<feature type="domain" description="Nucleotidyl transferase" evidence="11">
    <location>
        <begin position="1"/>
        <end position="146"/>
    </location>
</feature>
<evidence type="ECO:0000256" key="1">
    <source>
        <dbReference type="ARBA" id="ARBA00000956"/>
    </source>
</evidence>
<evidence type="ECO:0000256" key="9">
    <source>
        <dbReference type="ARBA" id="ARBA00022840"/>
    </source>
</evidence>
<dbReference type="InterPro" id="IPR005836">
    <property type="entry name" value="ADP_Glu_pyroP_CS"/>
</dbReference>
<keyword evidence="6" id="KW-0808">Transferase</keyword>
<sequence>MDYMDFVQKHRNSGADITISCIPMDDSRASDFGLMKIDDKGQILFFSEKPKGADLKAMEVDTTVLGLSPEDAKKKPYIASMGVYVFKKEILLNLLRWRFPTANDFGSEIIPASAREYIVKAYLFDDYWEDIGTIKSFFEANLELTAQPPKFSFYDVTKPIYTSPRNLPPSKIDQSKIVESIVSHGCFLQDCSIEHSIIGIRSRILSGVYLKDTVMLGADYYETDAETASLLAEGRVPIGIGQNTKIRNCIIDKNARIGKNVTIANAENVQEADRTADGFYIRSGITVVLKNSTIKDETVI</sequence>